<dbReference type="SUPFAM" id="SSF46689">
    <property type="entry name" value="Homeodomain-like"/>
    <property type="match status" value="1"/>
</dbReference>
<keyword evidence="3 5" id="KW-0238">DNA-binding</keyword>
<dbReference type="InterPro" id="IPR009057">
    <property type="entry name" value="Homeodomain-like_sf"/>
</dbReference>
<evidence type="ECO:0000313" key="8">
    <source>
        <dbReference type="Proteomes" id="UP000462055"/>
    </source>
</evidence>
<keyword evidence="2" id="KW-0805">Transcription regulation</keyword>
<organism evidence="7 8">
    <name type="scientific">Actinomadura physcomitrii</name>
    <dbReference type="NCBI Taxonomy" id="2650748"/>
    <lineage>
        <taxon>Bacteria</taxon>
        <taxon>Bacillati</taxon>
        <taxon>Actinomycetota</taxon>
        <taxon>Actinomycetes</taxon>
        <taxon>Streptosporangiales</taxon>
        <taxon>Thermomonosporaceae</taxon>
        <taxon>Actinomadura</taxon>
    </lineage>
</organism>
<dbReference type="GO" id="GO:0046677">
    <property type="term" value="P:response to antibiotic"/>
    <property type="evidence" value="ECO:0007669"/>
    <property type="project" value="InterPro"/>
</dbReference>
<dbReference type="PRINTS" id="PR00400">
    <property type="entry name" value="TETREPRESSOR"/>
</dbReference>
<comment type="caution">
    <text evidence="7">The sequence shown here is derived from an EMBL/GenBank/DDBJ whole genome shotgun (WGS) entry which is preliminary data.</text>
</comment>
<dbReference type="InterPro" id="IPR004111">
    <property type="entry name" value="Repressor_TetR_C"/>
</dbReference>
<evidence type="ECO:0000256" key="5">
    <source>
        <dbReference type="PROSITE-ProRule" id="PRU00335"/>
    </source>
</evidence>
<proteinExistence type="predicted"/>
<keyword evidence="1" id="KW-0678">Repressor</keyword>
<keyword evidence="8" id="KW-1185">Reference proteome</keyword>
<dbReference type="InterPro" id="IPR036271">
    <property type="entry name" value="Tet_transcr_reg_TetR-rel_C_sf"/>
</dbReference>
<evidence type="ECO:0000259" key="6">
    <source>
        <dbReference type="PROSITE" id="PS50977"/>
    </source>
</evidence>
<sequence length="221" mass="24364">MPRPRQPLISRTGAVAAAIEIIDTEGLDALSLPRLARHLDVRAPSLYHHFDDKSEILGAVVAAIVADTVVPRKPPPERWVDWFVQLSLNLRRVVLRHRNAAPLLLQYPPRDLLADLYEDAARFLQASGVPTEVHVQILDSMDTLVLGAVISEAARTPAARRAIFPNVDADRQPTLARALERNEFTANQLFEEMIRSFLHGVLLLADQRTAAASTPEAAAPS</sequence>
<dbReference type="EMBL" id="WBMS02000083">
    <property type="protein sequence ID" value="MWA07575.1"/>
    <property type="molecule type" value="Genomic_DNA"/>
</dbReference>
<evidence type="ECO:0000313" key="7">
    <source>
        <dbReference type="EMBL" id="MWA07575.1"/>
    </source>
</evidence>
<dbReference type="InterPro" id="IPR001647">
    <property type="entry name" value="HTH_TetR"/>
</dbReference>
<feature type="DNA-binding region" description="H-T-H motif" evidence="5">
    <location>
        <begin position="31"/>
        <end position="50"/>
    </location>
</feature>
<dbReference type="Proteomes" id="UP000462055">
    <property type="component" value="Unassembled WGS sequence"/>
</dbReference>
<dbReference type="InterPro" id="IPR003012">
    <property type="entry name" value="Tet_transcr_reg_TetR"/>
</dbReference>
<dbReference type="RefSeq" id="WP_151600497.1">
    <property type="nucleotide sequence ID" value="NZ_WBMS02000083.1"/>
</dbReference>
<dbReference type="GO" id="GO:0000976">
    <property type="term" value="F:transcription cis-regulatory region binding"/>
    <property type="evidence" value="ECO:0007669"/>
    <property type="project" value="TreeGrafter"/>
</dbReference>
<dbReference type="PROSITE" id="PS50977">
    <property type="entry name" value="HTH_TETR_2"/>
    <property type="match status" value="1"/>
</dbReference>
<dbReference type="Pfam" id="PF00440">
    <property type="entry name" value="TetR_N"/>
    <property type="match status" value="1"/>
</dbReference>
<gene>
    <name evidence="7" type="ORF">F8568_046120</name>
</gene>
<dbReference type="GO" id="GO:0003700">
    <property type="term" value="F:DNA-binding transcription factor activity"/>
    <property type="evidence" value="ECO:0007669"/>
    <property type="project" value="TreeGrafter"/>
</dbReference>
<reference evidence="7" key="1">
    <citation type="submission" date="2019-12" db="EMBL/GenBank/DDBJ databases">
        <title>Actinomadura physcomitrii sp. nov., a novel actinomycete isolated from moss [Physcomitrium sphaericum (Ludw) Fuernr].</title>
        <authorList>
            <person name="Zhuang X."/>
        </authorList>
    </citation>
    <scope>NUCLEOTIDE SEQUENCE [LARGE SCALE GENOMIC DNA]</scope>
    <source>
        <strain evidence="7">LD22</strain>
    </source>
</reference>
<dbReference type="SUPFAM" id="SSF48498">
    <property type="entry name" value="Tetracyclin repressor-like, C-terminal domain"/>
    <property type="match status" value="1"/>
</dbReference>
<dbReference type="PANTHER" id="PTHR30055">
    <property type="entry name" value="HTH-TYPE TRANSCRIPTIONAL REGULATOR RUTR"/>
    <property type="match status" value="1"/>
</dbReference>
<dbReference type="Pfam" id="PF02909">
    <property type="entry name" value="TetR_C_1"/>
    <property type="match status" value="1"/>
</dbReference>
<evidence type="ECO:0000256" key="4">
    <source>
        <dbReference type="ARBA" id="ARBA00023163"/>
    </source>
</evidence>
<evidence type="ECO:0000256" key="3">
    <source>
        <dbReference type="ARBA" id="ARBA00023125"/>
    </source>
</evidence>
<feature type="domain" description="HTH tetR-type" evidence="6">
    <location>
        <begin position="8"/>
        <end position="68"/>
    </location>
</feature>
<keyword evidence="4" id="KW-0804">Transcription</keyword>
<evidence type="ECO:0000256" key="2">
    <source>
        <dbReference type="ARBA" id="ARBA00023015"/>
    </source>
</evidence>
<name>A0A6I4MRZ8_9ACTN</name>
<evidence type="ECO:0000256" key="1">
    <source>
        <dbReference type="ARBA" id="ARBA00022491"/>
    </source>
</evidence>
<dbReference type="Gene3D" id="1.10.357.10">
    <property type="entry name" value="Tetracycline Repressor, domain 2"/>
    <property type="match status" value="1"/>
</dbReference>
<accession>A0A6I4MRZ8</accession>
<dbReference type="GO" id="GO:0045892">
    <property type="term" value="P:negative regulation of DNA-templated transcription"/>
    <property type="evidence" value="ECO:0007669"/>
    <property type="project" value="InterPro"/>
</dbReference>
<dbReference type="AlphaFoldDB" id="A0A6I4MRZ8"/>
<dbReference type="InterPro" id="IPR050109">
    <property type="entry name" value="HTH-type_TetR-like_transc_reg"/>
</dbReference>
<dbReference type="PANTHER" id="PTHR30055:SF234">
    <property type="entry name" value="HTH-TYPE TRANSCRIPTIONAL REGULATOR BETI"/>
    <property type="match status" value="1"/>
</dbReference>
<protein>
    <submittedName>
        <fullName evidence="7">TetR family transcriptional regulator</fullName>
    </submittedName>
</protein>